<keyword evidence="8" id="KW-0170">Cobalt</keyword>
<evidence type="ECO:0000256" key="8">
    <source>
        <dbReference type="ARBA" id="ARBA00023285"/>
    </source>
</evidence>
<dbReference type="Pfam" id="PF06368">
    <property type="entry name" value="Met_asp_mut_E"/>
    <property type="match status" value="1"/>
</dbReference>
<dbReference type="GO" id="GO:0006421">
    <property type="term" value="P:asparaginyl-tRNA aminoacylation"/>
    <property type="evidence" value="ECO:0007669"/>
    <property type="project" value="TreeGrafter"/>
</dbReference>
<protein>
    <submittedName>
        <fullName evidence="10">Aspartyl/asparaginyl-tRNA synthetase</fullName>
    </submittedName>
</protein>
<dbReference type="Pfam" id="PF00152">
    <property type="entry name" value="tRNA-synt_2"/>
    <property type="match status" value="1"/>
</dbReference>
<dbReference type="InterPro" id="IPR006396">
    <property type="entry name" value="Glu_mut_E"/>
</dbReference>
<keyword evidence="11" id="KW-1185">Reference proteome</keyword>
<dbReference type="Proteomes" id="UP000199051">
    <property type="component" value="Unassembled WGS sequence"/>
</dbReference>
<feature type="domain" description="Aminoacyl-transfer RNA synthetases class-II family profile" evidence="9">
    <location>
        <begin position="454"/>
        <end position="759"/>
    </location>
</feature>
<evidence type="ECO:0000313" key="11">
    <source>
        <dbReference type="Proteomes" id="UP000199051"/>
    </source>
</evidence>
<proteinExistence type="predicted"/>
<dbReference type="NCBIfam" id="NF005052">
    <property type="entry name" value="PRK06462.1-1"/>
    <property type="match status" value="1"/>
</dbReference>
<dbReference type="Gene3D" id="3.20.20.240">
    <property type="entry name" value="Methylmalonyl-CoA mutase"/>
    <property type="match status" value="1"/>
</dbReference>
<evidence type="ECO:0000256" key="3">
    <source>
        <dbReference type="ARBA" id="ARBA00022741"/>
    </source>
</evidence>
<keyword evidence="7" id="KW-0413">Isomerase</keyword>
<keyword evidence="5" id="KW-0648">Protein biosynthesis</keyword>
<dbReference type="Gene3D" id="3.30.930.10">
    <property type="entry name" value="Bira Bifunctional Protein, Domain 2"/>
    <property type="match status" value="1"/>
</dbReference>
<dbReference type="GO" id="GO:0004816">
    <property type="term" value="F:asparagine-tRNA ligase activity"/>
    <property type="evidence" value="ECO:0007669"/>
    <property type="project" value="TreeGrafter"/>
</dbReference>
<dbReference type="GO" id="GO:0005524">
    <property type="term" value="F:ATP binding"/>
    <property type="evidence" value="ECO:0007669"/>
    <property type="project" value="UniProtKB-KW"/>
</dbReference>
<dbReference type="SUPFAM" id="SSF55681">
    <property type="entry name" value="Class II aaRS and biotin synthetases"/>
    <property type="match status" value="1"/>
</dbReference>
<reference evidence="11" key="1">
    <citation type="submission" date="2016-10" db="EMBL/GenBank/DDBJ databases">
        <authorList>
            <person name="Varghese N."/>
            <person name="Submissions S."/>
        </authorList>
    </citation>
    <scope>NUCLEOTIDE SEQUENCE [LARGE SCALE GENOMIC DNA]</scope>
    <source>
        <strain evidence="11">DSM 44260</strain>
    </source>
</reference>
<keyword evidence="4" id="KW-0067">ATP-binding</keyword>
<evidence type="ECO:0000256" key="4">
    <source>
        <dbReference type="ARBA" id="ARBA00022840"/>
    </source>
</evidence>
<dbReference type="GO" id="GO:0031419">
    <property type="term" value="F:cobalamin binding"/>
    <property type="evidence" value="ECO:0007669"/>
    <property type="project" value="UniProtKB-KW"/>
</dbReference>
<evidence type="ECO:0000256" key="1">
    <source>
        <dbReference type="ARBA" id="ARBA00022598"/>
    </source>
</evidence>
<dbReference type="PANTHER" id="PTHR22594">
    <property type="entry name" value="ASPARTYL/LYSYL-TRNA SYNTHETASE"/>
    <property type="match status" value="1"/>
</dbReference>
<dbReference type="RefSeq" id="WP_092775148.1">
    <property type="nucleotide sequence ID" value="NZ_FOGI01000002.1"/>
</dbReference>
<evidence type="ECO:0000313" key="10">
    <source>
        <dbReference type="EMBL" id="SER24034.1"/>
    </source>
</evidence>
<dbReference type="PANTHER" id="PTHR22594:SF48">
    <property type="entry name" value="ASPARAGINYL-TRNA SYNTHETASE-RELATED PROTEIN (N-TRUNCATION)"/>
    <property type="match status" value="1"/>
</dbReference>
<gene>
    <name evidence="10" type="ORF">SAMN04487818_102200</name>
</gene>
<dbReference type="PROSITE" id="PS50862">
    <property type="entry name" value="AA_TRNA_LIGASE_II"/>
    <property type="match status" value="1"/>
</dbReference>
<evidence type="ECO:0000259" key="9">
    <source>
        <dbReference type="PROSITE" id="PS50862"/>
    </source>
</evidence>
<keyword evidence="2" id="KW-0846">Cobalamin</keyword>
<dbReference type="InterPro" id="IPR004364">
    <property type="entry name" value="Aa-tRNA-synt_II"/>
</dbReference>
<sequence>MTAGFGGFVARARAAGRLVVQPRMGFSDTATMRAGLLATKRVPATTVGTLTLDSYTRVNDIAAADHALAEGIPLNGYPIVSYGPERTATVLDGIRDAGFPVQVRHGSARPQDIVRASLAAGLDATEGGPVSYCLPYSRMPLTDAVRNWSHTADILATAPNAHVETFGGCMLGQLCPPSMLVALSVLEGLFFVQHGLRSVSLSYAQQVDAEQDEEAVHALRRLAADLLPGVDWHVVVYTYMGLYPTTPHGAAALLESSARLAVRSGAARLIVKTAAEARRIPTIAENVDALTLAAEVAAATRWADDEPDAADTTVHTEARAIVTAVLGLAHTVAEALPAAFRLGYLDVPYCLHPDNAGRATSEIDPTGRLRWAATGSLPFRARPAAAGRGPTSAGLLAALSHTQRRFDGLPATAGAADRPVLGAQMTITTPGPTSTYLPPSPPEHLASPVTRAALRVQQQVLTAARSFLAGDGFIELLPPVIGPVTDPGVRGSKQLDVDYYGHRYKLMTSGILYKQASLLAFDKLFFIAPNVRAEPVETCNTRRHLAEFHQIDVEISGGTRADARRLAERLLVHVVRHVLRTAGDDLAALGRDPVVFAELLREPFDVLTHAEAVAALHDLQYPQSTDAEIEWEGEELLSHKARRPFFVTDYPKGSRGFYDRENPESPGTLRNFDLIVPGGYGELVSGSERESDYATIVTRMRETGENPAKYRWYLDMVRDGIPASAGFGMGLERLTRFLTGLDSVWQVNAYPKVPGLVAP</sequence>
<dbReference type="GO" id="GO:0050097">
    <property type="term" value="F:methylaspartate mutase activity"/>
    <property type="evidence" value="ECO:0007669"/>
    <property type="project" value="InterPro"/>
</dbReference>
<evidence type="ECO:0000256" key="2">
    <source>
        <dbReference type="ARBA" id="ARBA00022628"/>
    </source>
</evidence>
<dbReference type="SUPFAM" id="SSF51703">
    <property type="entry name" value="Cobalamin (vitamin B12)-dependent enzymes"/>
    <property type="match status" value="1"/>
</dbReference>
<keyword evidence="1" id="KW-0436">Ligase</keyword>
<evidence type="ECO:0000256" key="5">
    <source>
        <dbReference type="ARBA" id="ARBA00022917"/>
    </source>
</evidence>
<evidence type="ECO:0000256" key="6">
    <source>
        <dbReference type="ARBA" id="ARBA00023146"/>
    </source>
</evidence>
<dbReference type="EMBL" id="FOGI01000002">
    <property type="protein sequence ID" value="SER24034.1"/>
    <property type="molecule type" value="Genomic_DNA"/>
</dbReference>
<dbReference type="AlphaFoldDB" id="A0A1H9MJZ1"/>
<keyword evidence="3" id="KW-0547">Nucleotide-binding</keyword>
<dbReference type="InterPro" id="IPR045864">
    <property type="entry name" value="aa-tRNA-synth_II/BPL/LPL"/>
</dbReference>
<evidence type="ECO:0000256" key="7">
    <source>
        <dbReference type="ARBA" id="ARBA00023235"/>
    </source>
</evidence>
<accession>A0A1H9MJZ1</accession>
<dbReference type="InterPro" id="IPR016176">
    <property type="entry name" value="Cbl-dep_enz_cat"/>
</dbReference>
<name>A0A1H9MJZ1_9PSEU</name>
<dbReference type="InterPro" id="IPR006195">
    <property type="entry name" value="aa-tRNA-synth_II"/>
</dbReference>
<dbReference type="STRING" id="155974.SAMN04487818_102200"/>
<keyword evidence="6 10" id="KW-0030">Aminoacyl-tRNA synthetase</keyword>
<dbReference type="GO" id="GO:0019670">
    <property type="term" value="P:anaerobic L-glutamate catabolic process"/>
    <property type="evidence" value="ECO:0007669"/>
    <property type="project" value="InterPro"/>
</dbReference>
<organism evidence="10 11">
    <name type="scientific">Actinokineospora terrae</name>
    <dbReference type="NCBI Taxonomy" id="155974"/>
    <lineage>
        <taxon>Bacteria</taxon>
        <taxon>Bacillati</taxon>
        <taxon>Actinomycetota</taxon>
        <taxon>Actinomycetes</taxon>
        <taxon>Pseudonocardiales</taxon>
        <taxon>Pseudonocardiaceae</taxon>
        <taxon>Actinokineospora</taxon>
    </lineage>
</organism>